<dbReference type="Proteomes" id="UP000233618">
    <property type="component" value="Unassembled WGS sequence"/>
</dbReference>
<name>A0A2N3I9D4_9BACT</name>
<dbReference type="PANTHER" id="PTHR45947:SF3">
    <property type="entry name" value="SULFOQUINOVOSYL TRANSFERASE SQD2"/>
    <property type="match status" value="1"/>
</dbReference>
<dbReference type="EMBL" id="MVDE01000011">
    <property type="protein sequence ID" value="PKQ66952.1"/>
    <property type="molecule type" value="Genomic_DNA"/>
</dbReference>
<evidence type="ECO:0000259" key="2">
    <source>
        <dbReference type="Pfam" id="PF13439"/>
    </source>
</evidence>
<dbReference type="PANTHER" id="PTHR45947">
    <property type="entry name" value="SULFOQUINOVOSYL TRANSFERASE SQD2"/>
    <property type="match status" value="1"/>
</dbReference>
<protein>
    <recommendedName>
        <fullName evidence="5">Glycosyl transferase family 1 domain-containing protein</fullName>
    </recommendedName>
</protein>
<feature type="domain" description="Glycosyltransferase subfamily 4-like N-terminal" evidence="2">
    <location>
        <begin position="18"/>
        <end position="171"/>
    </location>
</feature>
<dbReference type="SUPFAM" id="SSF53756">
    <property type="entry name" value="UDP-Glycosyltransferase/glycogen phosphorylase"/>
    <property type="match status" value="1"/>
</dbReference>
<sequence>MKVLMISSLPVNLNSIQGGVDAVVVNLLKGFESFPEVNLLVLSLGKSDCKKTVKYAGNITIEYLFRKNQFGGKLFNSFFQMRKDVHNHIREFNPDIVHIQGASPMLFCLLGLNKKNLVITQHGIMAEEINYQKNKTDKFKFWFKMIVERYYYPKFKNYIFISSYNRKFLEQLKENQNYYGKLIFNPVNPIFFDLKTHSKFGKRILYVGVINQRKNLLCLLKAILRLKNKTGGFKLDVIGGFKDEFYKNLIYSFIKDHNLEDEVNFLGWKSQSELLDLYKKADLFVLPSLQESLPVSIAEAMAAGRPVIASDVGGVAEMITANKSGFVFNADNSQELEECLLKFCNEDGLYSGFSEYAREEAMRKFHPGKVVNQTIEFYKMILES</sequence>
<dbReference type="Pfam" id="PF13439">
    <property type="entry name" value="Glyco_transf_4"/>
    <property type="match status" value="1"/>
</dbReference>
<evidence type="ECO:0000313" key="3">
    <source>
        <dbReference type="EMBL" id="PKQ66952.1"/>
    </source>
</evidence>
<dbReference type="InterPro" id="IPR050194">
    <property type="entry name" value="Glycosyltransferase_grp1"/>
</dbReference>
<evidence type="ECO:0000313" key="4">
    <source>
        <dbReference type="Proteomes" id="UP000233618"/>
    </source>
</evidence>
<organism evidence="3 4">
    <name type="scientific">Labilibaculum manganireducens</name>
    <dbReference type="NCBI Taxonomy" id="1940525"/>
    <lineage>
        <taxon>Bacteria</taxon>
        <taxon>Pseudomonadati</taxon>
        <taxon>Bacteroidota</taxon>
        <taxon>Bacteroidia</taxon>
        <taxon>Marinilabiliales</taxon>
        <taxon>Marinifilaceae</taxon>
        <taxon>Labilibaculum</taxon>
    </lineage>
</organism>
<accession>A0A2N3I9D4</accession>
<comment type="caution">
    <text evidence="3">The sequence shown here is derived from an EMBL/GenBank/DDBJ whole genome shotgun (WGS) entry which is preliminary data.</text>
</comment>
<dbReference type="AlphaFoldDB" id="A0A2N3I9D4"/>
<dbReference type="Gene3D" id="3.40.50.2000">
    <property type="entry name" value="Glycogen Phosphorylase B"/>
    <property type="match status" value="2"/>
</dbReference>
<keyword evidence="4" id="KW-1185">Reference proteome</keyword>
<gene>
    <name evidence="3" type="ORF">BZG01_09120</name>
</gene>
<dbReference type="CDD" id="cd03801">
    <property type="entry name" value="GT4_PimA-like"/>
    <property type="match status" value="1"/>
</dbReference>
<dbReference type="Pfam" id="PF00534">
    <property type="entry name" value="Glycos_transf_1"/>
    <property type="match status" value="1"/>
</dbReference>
<feature type="domain" description="Glycosyl transferase family 1" evidence="1">
    <location>
        <begin position="202"/>
        <end position="359"/>
    </location>
</feature>
<proteinExistence type="predicted"/>
<evidence type="ECO:0008006" key="5">
    <source>
        <dbReference type="Google" id="ProtNLM"/>
    </source>
</evidence>
<dbReference type="GO" id="GO:0016757">
    <property type="term" value="F:glycosyltransferase activity"/>
    <property type="evidence" value="ECO:0007669"/>
    <property type="project" value="InterPro"/>
</dbReference>
<dbReference type="InterPro" id="IPR028098">
    <property type="entry name" value="Glyco_trans_4-like_N"/>
</dbReference>
<dbReference type="RefSeq" id="WP_101309526.1">
    <property type="nucleotide sequence ID" value="NZ_MVDE01000011.1"/>
</dbReference>
<reference evidence="3 4" key="1">
    <citation type="journal article" date="2017" name="Front. Microbiol.">
        <title>Labilibaculum manganireducens gen. nov., sp. nov. and Labilibaculum filiforme sp. nov., Novel Bacteroidetes Isolated from Subsurface Sediments of the Baltic Sea.</title>
        <authorList>
            <person name="Vandieken V."/>
            <person name="Marshall I.P."/>
            <person name="Niemann H."/>
            <person name="Engelen B."/>
            <person name="Cypionka H."/>
        </authorList>
    </citation>
    <scope>NUCLEOTIDE SEQUENCE [LARGE SCALE GENOMIC DNA]</scope>
    <source>
        <strain evidence="3 4">59.10-2M</strain>
    </source>
</reference>
<evidence type="ECO:0000259" key="1">
    <source>
        <dbReference type="Pfam" id="PF00534"/>
    </source>
</evidence>
<dbReference type="InterPro" id="IPR001296">
    <property type="entry name" value="Glyco_trans_1"/>
</dbReference>